<evidence type="ECO:0000259" key="8">
    <source>
        <dbReference type="PROSITE" id="PS50893"/>
    </source>
</evidence>
<comment type="caution">
    <text evidence="9">The sequence shown here is derived from an EMBL/GenBank/DDBJ whole genome shotgun (WGS) entry which is preliminary data.</text>
</comment>
<dbReference type="CDD" id="cd03257">
    <property type="entry name" value="ABC_NikE_OppD_transporters"/>
    <property type="match status" value="1"/>
</dbReference>
<dbReference type="Gene3D" id="3.40.50.300">
    <property type="entry name" value="P-loop containing nucleotide triphosphate hydrolases"/>
    <property type="match status" value="1"/>
</dbReference>
<dbReference type="EMBL" id="BMJI01000001">
    <property type="protein sequence ID" value="GGC79623.1"/>
    <property type="molecule type" value="Genomic_DNA"/>
</dbReference>
<dbReference type="RefSeq" id="WP_188665214.1">
    <property type="nucleotide sequence ID" value="NZ_BMJI01000001.1"/>
</dbReference>
<evidence type="ECO:0000256" key="2">
    <source>
        <dbReference type="ARBA" id="ARBA00005417"/>
    </source>
</evidence>
<evidence type="ECO:0000256" key="5">
    <source>
        <dbReference type="ARBA" id="ARBA00022741"/>
    </source>
</evidence>
<evidence type="ECO:0000256" key="4">
    <source>
        <dbReference type="ARBA" id="ARBA00022475"/>
    </source>
</evidence>
<dbReference type="InterPro" id="IPR017871">
    <property type="entry name" value="ABC_transporter-like_CS"/>
</dbReference>
<gene>
    <name evidence="9" type="ORF">GCM10011512_02760</name>
</gene>
<evidence type="ECO:0000256" key="7">
    <source>
        <dbReference type="ARBA" id="ARBA00023136"/>
    </source>
</evidence>
<keyword evidence="4" id="KW-1003">Cell membrane</keyword>
<dbReference type="SUPFAM" id="SSF52540">
    <property type="entry name" value="P-loop containing nucleoside triphosphate hydrolases"/>
    <property type="match status" value="1"/>
</dbReference>
<dbReference type="PANTHER" id="PTHR43297:SF2">
    <property type="entry name" value="DIPEPTIDE TRANSPORT ATP-BINDING PROTEIN DPPD"/>
    <property type="match status" value="1"/>
</dbReference>
<dbReference type="InterPro" id="IPR027417">
    <property type="entry name" value="P-loop_NTPase"/>
</dbReference>
<keyword evidence="7" id="KW-0472">Membrane</keyword>
<feature type="domain" description="ABC transporter" evidence="8">
    <location>
        <begin position="3"/>
        <end position="248"/>
    </location>
</feature>
<protein>
    <submittedName>
        <fullName evidence="9">Dipeptide ABC transporter ATP-binding protein DppD</fullName>
    </submittedName>
</protein>
<keyword evidence="5" id="KW-0547">Nucleotide-binding</keyword>
<evidence type="ECO:0000256" key="6">
    <source>
        <dbReference type="ARBA" id="ARBA00022840"/>
    </source>
</evidence>
<dbReference type="Pfam" id="PF00005">
    <property type="entry name" value="ABC_tran"/>
    <property type="match status" value="1"/>
</dbReference>
<comment type="similarity">
    <text evidence="2">Belongs to the ABC transporter superfamily.</text>
</comment>
<accession>A0ABQ1NP57</accession>
<dbReference type="PANTHER" id="PTHR43297">
    <property type="entry name" value="OLIGOPEPTIDE TRANSPORT ATP-BINDING PROTEIN APPD"/>
    <property type="match status" value="1"/>
</dbReference>
<dbReference type="SMART" id="SM00382">
    <property type="entry name" value="AAA"/>
    <property type="match status" value="1"/>
</dbReference>
<evidence type="ECO:0000313" key="9">
    <source>
        <dbReference type="EMBL" id="GGC79623.1"/>
    </source>
</evidence>
<evidence type="ECO:0000256" key="3">
    <source>
        <dbReference type="ARBA" id="ARBA00022448"/>
    </source>
</evidence>
<dbReference type="InterPro" id="IPR003593">
    <property type="entry name" value="AAA+_ATPase"/>
</dbReference>
<dbReference type="Proteomes" id="UP000597761">
    <property type="component" value="Unassembled WGS sequence"/>
</dbReference>
<dbReference type="PROSITE" id="PS50893">
    <property type="entry name" value="ABC_TRANSPORTER_2"/>
    <property type="match status" value="1"/>
</dbReference>
<dbReference type="InterPro" id="IPR050388">
    <property type="entry name" value="ABC_Ni/Peptide_Import"/>
</dbReference>
<dbReference type="InterPro" id="IPR003439">
    <property type="entry name" value="ABC_transporter-like_ATP-bd"/>
</dbReference>
<keyword evidence="3" id="KW-0813">Transport</keyword>
<proteinExistence type="inferred from homology"/>
<reference evidence="10" key="1">
    <citation type="journal article" date="2019" name="Int. J. Syst. Evol. Microbiol.">
        <title>The Global Catalogue of Microorganisms (GCM) 10K type strain sequencing project: providing services to taxonomists for standard genome sequencing and annotation.</title>
        <authorList>
            <consortium name="The Broad Institute Genomics Platform"/>
            <consortium name="The Broad Institute Genome Sequencing Center for Infectious Disease"/>
            <person name="Wu L."/>
            <person name="Ma J."/>
        </authorList>
    </citation>
    <scope>NUCLEOTIDE SEQUENCE [LARGE SCALE GENOMIC DNA]</scope>
    <source>
        <strain evidence="10">CGMCC 1.15480</strain>
    </source>
</reference>
<name>A0ABQ1NP57_9MICC</name>
<organism evidence="9 10">
    <name type="scientific">Tersicoccus solisilvae</name>
    <dbReference type="NCBI Taxonomy" id="1882339"/>
    <lineage>
        <taxon>Bacteria</taxon>
        <taxon>Bacillati</taxon>
        <taxon>Actinomycetota</taxon>
        <taxon>Actinomycetes</taxon>
        <taxon>Micrococcales</taxon>
        <taxon>Micrococcaceae</taxon>
        <taxon>Tersicoccus</taxon>
    </lineage>
</organism>
<keyword evidence="10" id="KW-1185">Reference proteome</keyword>
<evidence type="ECO:0000256" key="1">
    <source>
        <dbReference type="ARBA" id="ARBA00004202"/>
    </source>
</evidence>
<dbReference type="GO" id="GO:0005524">
    <property type="term" value="F:ATP binding"/>
    <property type="evidence" value="ECO:0007669"/>
    <property type="project" value="UniProtKB-KW"/>
</dbReference>
<keyword evidence="6 9" id="KW-0067">ATP-binding</keyword>
<evidence type="ECO:0000313" key="10">
    <source>
        <dbReference type="Proteomes" id="UP000597761"/>
    </source>
</evidence>
<sequence length="269" mass="28159">MTLTVTDLTVTIGDRAVVDTVSFAVPDGGRLGIIGESGSGKTLTALAITGLLPASATATGSVVLDGRELLGAGERELAGIRGDAIGMVFQEPRTALNPLRRVGRQMSEPLRLHYRLDRRQARQAAVDLAARVGLPEPERIVDRYPHELSGGQRQRVGIAIAVACNPGLLIADEPTTALDVTVQAAILDLFDRLVTEQSSSLVFITHNLAVLARVCTDVVVMADGRIIEAGPTARVVDASEHPVTRGLVAAARATGLTPGDPGTDAEVGR</sequence>
<comment type="subcellular location">
    <subcellularLocation>
        <location evidence="1">Cell membrane</location>
        <topology evidence="1">Peripheral membrane protein</topology>
    </subcellularLocation>
</comment>
<dbReference type="PROSITE" id="PS00211">
    <property type="entry name" value="ABC_TRANSPORTER_1"/>
    <property type="match status" value="1"/>
</dbReference>